<evidence type="ECO:0000313" key="5">
    <source>
        <dbReference type="Proteomes" id="UP001153050"/>
    </source>
</evidence>
<dbReference type="NCBIfam" id="TIGR02320">
    <property type="entry name" value="PEP_mutase"/>
    <property type="match status" value="1"/>
</dbReference>
<dbReference type="Proteomes" id="UP001153050">
    <property type="component" value="Unassembled WGS sequence"/>
</dbReference>
<sequence length="333" mass="36669">MADLRRVRIPSENGRHVRNSGRNASERISPLRDLICIRDRPSFLMEAHDALSAAIAQRAGFKALWASGLSISSSLGYRDANEASWTEVVDVVERMADAAEIPILVDGESGFGNFNNARLVARKLRQHGASGVCLEDKTFPKMNSFVGDRHPLADIGEFCGRLKAVKDQVPDPEFVLVARTEALIAGHSQQEALARAHAYADAGADAILIHSRKSDAEEIFAFARAWQNRLPVVIVPTKYHRTPVADYRAVGISTVIWANHNMRAAILAMRQVCDRIIQEESIAGIEGEVATLDELFELMNYGELSAAKEKYLPRAEDKVMAGRRPAAVSVKSR</sequence>
<reference evidence="4 5" key="1">
    <citation type="submission" date="2022-03" db="EMBL/GenBank/DDBJ databases">
        <authorList>
            <person name="Brunel B."/>
        </authorList>
    </citation>
    <scope>NUCLEOTIDE SEQUENCE [LARGE SCALE GENOMIC DNA]</scope>
    <source>
        <strain evidence="4">STM5069sample</strain>
    </source>
</reference>
<dbReference type="GO" id="GO:0050188">
    <property type="term" value="F:phosphoenolpyruvate mutase activity"/>
    <property type="evidence" value="ECO:0007669"/>
    <property type="project" value="UniProtKB-EC"/>
</dbReference>
<dbReference type="InterPro" id="IPR040442">
    <property type="entry name" value="Pyrv_kinase-like_dom_sf"/>
</dbReference>
<protein>
    <recommendedName>
        <fullName evidence="2">phosphoenolpyruvate mutase</fullName>
        <ecNumber evidence="2">5.4.2.9</ecNumber>
    </recommendedName>
</protein>
<dbReference type="InterPro" id="IPR015813">
    <property type="entry name" value="Pyrv/PenolPyrv_kinase-like_dom"/>
</dbReference>
<keyword evidence="1 4" id="KW-0413">Isomerase</keyword>
<dbReference type="RefSeq" id="WP_301943363.1">
    <property type="nucleotide sequence ID" value="NZ_CAKXZT010000126.1"/>
</dbReference>
<dbReference type="Pfam" id="PF13714">
    <property type="entry name" value="PEP_mutase"/>
    <property type="match status" value="1"/>
</dbReference>
<dbReference type="PANTHER" id="PTHR42905">
    <property type="entry name" value="PHOSPHOENOLPYRUVATE CARBOXYLASE"/>
    <property type="match status" value="1"/>
</dbReference>
<dbReference type="InterPro" id="IPR039556">
    <property type="entry name" value="ICL/PEPM"/>
</dbReference>
<dbReference type="SUPFAM" id="SSF51621">
    <property type="entry name" value="Phosphoenolpyruvate/pyruvate domain"/>
    <property type="match status" value="1"/>
</dbReference>
<dbReference type="EC" id="5.4.2.9" evidence="2"/>
<proteinExistence type="inferred from homology"/>
<dbReference type="PANTHER" id="PTHR42905:SF7">
    <property type="entry name" value="PHOSPHOENOLPYRUVATE PHOSPHOMUTASE"/>
    <property type="match status" value="1"/>
</dbReference>
<evidence type="ECO:0000256" key="3">
    <source>
        <dbReference type="ARBA" id="ARBA00038455"/>
    </source>
</evidence>
<comment type="similarity">
    <text evidence="3">Belongs to the isocitrate lyase/PEP mutase superfamily. PEP mutase family.</text>
</comment>
<evidence type="ECO:0000313" key="4">
    <source>
        <dbReference type="EMBL" id="CAH2402339.1"/>
    </source>
</evidence>
<keyword evidence="5" id="KW-1185">Reference proteome</keyword>
<evidence type="ECO:0000256" key="2">
    <source>
        <dbReference type="ARBA" id="ARBA00024063"/>
    </source>
</evidence>
<dbReference type="EMBL" id="CAKXZT010000126">
    <property type="protein sequence ID" value="CAH2402339.1"/>
    <property type="molecule type" value="Genomic_DNA"/>
</dbReference>
<dbReference type="InterPro" id="IPR012698">
    <property type="entry name" value="PEnolPyrv_PMutase_core"/>
</dbReference>
<name>A0ABM9DZW4_9HYPH</name>
<evidence type="ECO:0000256" key="1">
    <source>
        <dbReference type="ARBA" id="ARBA00023235"/>
    </source>
</evidence>
<dbReference type="CDD" id="cd00377">
    <property type="entry name" value="ICL_PEPM"/>
    <property type="match status" value="1"/>
</dbReference>
<accession>A0ABM9DZW4</accession>
<comment type="caution">
    <text evidence="4">The sequence shown here is derived from an EMBL/GenBank/DDBJ whole genome shotgun (WGS) entry which is preliminary data.</text>
</comment>
<dbReference type="Gene3D" id="3.20.20.60">
    <property type="entry name" value="Phosphoenolpyruvate-binding domains"/>
    <property type="match status" value="1"/>
</dbReference>
<organism evidence="4 5">
    <name type="scientific">Mesorhizobium escarrei</name>
    <dbReference type="NCBI Taxonomy" id="666018"/>
    <lineage>
        <taxon>Bacteria</taxon>
        <taxon>Pseudomonadati</taxon>
        <taxon>Pseudomonadota</taxon>
        <taxon>Alphaproteobacteria</taxon>
        <taxon>Hyphomicrobiales</taxon>
        <taxon>Phyllobacteriaceae</taxon>
        <taxon>Mesorhizobium</taxon>
    </lineage>
</organism>
<gene>
    <name evidence="4" type="primary">bcpB</name>
    <name evidence="4" type="ORF">MES5069_310075</name>
</gene>